<comment type="caution">
    <text evidence="1">The sequence shown here is derived from an EMBL/GenBank/DDBJ whole genome shotgun (WGS) entry which is preliminary data.</text>
</comment>
<organism evidence="1 2">
    <name type="scientific">Comamonas testosteroni</name>
    <name type="common">Pseudomonas testosteroni</name>
    <dbReference type="NCBI Taxonomy" id="285"/>
    <lineage>
        <taxon>Bacteria</taxon>
        <taxon>Pseudomonadati</taxon>
        <taxon>Pseudomonadota</taxon>
        <taxon>Betaproteobacteria</taxon>
        <taxon>Burkholderiales</taxon>
        <taxon>Comamonadaceae</taxon>
        <taxon>Comamonas</taxon>
    </lineage>
</organism>
<dbReference type="Proteomes" id="UP000029553">
    <property type="component" value="Unassembled WGS sequence"/>
</dbReference>
<protein>
    <submittedName>
        <fullName evidence="1">Uncharacterized protein</fullName>
    </submittedName>
</protein>
<gene>
    <name evidence="1" type="ORF">P353_08445</name>
</gene>
<accession>A0A096FKJ0</accession>
<proteinExistence type="predicted"/>
<dbReference type="AlphaFoldDB" id="A0A096FKJ0"/>
<evidence type="ECO:0000313" key="1">
    <source>
        <dbReference type="EMBL" id="KGH30881.1"/>
    </source>
</evidence>
<evidence type="ECO:0000313" key="2">
    <source>
        <dbReference type="Proteomes" id="UP000029553"/>
    </source>
</evidence>
<dbReference type="EMBL" id="AWOR01000037">
    <property type="protein sequence ID" value="KGH30881.1"/>
    <property type="molecule type" value="Genomic_DNA"/>
</dbReference>
<name>A0A096FKJ0_COMTE</name>
<reference evidence="1 2" key="1">
    <citation type="submission" date="2013-09" db="EMBL/GenBank/DDBJ databases">
        <title>High correlation between genotypes and phenotypes of environmental bacteria Comamonas testosteroni strains.</title>
        <authorList>
            <person name="Liu L."/>
            <person name="Zhu W."/>
            <person name="Xia X."/>
            <person name="Xu B."/>
            <person name="Luo M."/>
            <person name="Wang G."/>
        </authorList>
    </citation>
    <scope>NUCLEOTIDE SEQUENCE [LARGE SCALE GENOMIC DNA]</scope>
    <source>
        <strain evidence="1 2">JL40</strain>
    </source>
</reference>
<sequence length="69" mass="7971">MLVRWIAGQTPKGYSIVLIMMVQIKIHAESMRIITNADLFQLRALMEQRMKTGSAMFLKIPMIVVMMLM</sequence>